<feature type="chain" id="PRO_5044238064" description="Transmembrane protein" evidence="1">
    <location>
        <begin position="26"/>
        <end position="484"/>
    </location>
</feature>
<comment type="caution">
    <text evidence="2">The sequence shown here is derived from an EMBL/GenBank/DDBJ whole genome shotgun (WGS) entry which is preliminary data.</text>
</comment>
<dbReference type="Proteomes" id="UP001515480">
    <property type="component" value="Unassembled WGS sequence"/>
</dbReference>
<dbReference type="EMBL" id="JBGBPQ010000002">
    <property type="protein sequence ID" value="KAL1528648.1"/>
    <property type="molecule type" value="Genomic_DNA"/>
</dbReference>
<organism evidence="2 3">
    <name type="scientific">Prymnesium parvum</name>
    <name type="common">Toxic golden alga</name>
    <dbReference type="NCBI Taxonomy" id="97485"/>
    <lineage>
        <taxon>Eukaryota</taxon>
        <taxon>Haptista</taxon>
        <taxon>Haptophyta</taxon>
        <taxon>Prymnesiophyceae</taxon>
        <taxon>Prymnesiales</taxon>
        <taxon>Prymnesiaceae</taxon>
        <taxon>Prymnesium</taxon>
    </lineage>
</organism>
<gene>
    <name evidence="2" type="ORF">AB1Y20_009986</name>
</gene>
<dbReference type="AlphaFoldDB" id="A0AB34K2F0"/>
<name>A0AB34K2F0_PRYPA</name>
<evidence type="ECO:0000256" key="1">
    <source>
        <dbReference type="SAM" id="SignalP"/>
    </source>
</evidence>
<keyword evidence="3" id="KW-1185">Reference proteome</keyword>
<proteinExistence type="predicted"/>
<feature type="signal peptide" evidence="1">
    <location>
        <begin position="1"/>
        <end position="25"/>
    </location>
</feature>
<evidence type="ECO:0000313" key="2">
    <source>
        <dbReference type="EMBL" id="KAL1528648.1"/>
    </source>
</evidence>
<accession>A0AB34K2F0</accession>
<sequence>MHLSRSPPLMVSFITLLLRHASTFASVTRTPAMPRQRLPRAVMHASSSVMTKNETAAPTNARVPVLGEFPHGPTITNKDTVFDAIDEALGVSKPPDIEVILTDHMVDMNNPVSKFLHMNVLRFGHIAIRYTTSDGKQRVMNIMGDFTQPDATLINFVDPPDYFYGTDPKIAQQGGVYSRPFVGVRIENAAPRATDALHAYYEAVSRASEIGSTGEGDHSVSGATPYDVVGAPGSAKRGAARFQLVEVQFSRLARVLPAPFDKFLYDVADWIRDKDDQRRESFLATTKSINEFVRQQDETFTGGKVMEMSDDMNERVMGVRNALYQSGNCAQWTSGGLEFCGLIRRARLFPKAILIDLLEDEYLSNDRPNNVNVVYYEEVEDAPSIYPGFKCLRSAMVSPLRPIRTEVYDNMKDYANVVVRVPPGTDRAQVQKQIPSKVPQKWLQYWSLLNVYIPAGISAGLFSHIGPIGPTAAAGWLAANWWLY</sequence>
<evidence type="ECO:0000313" key="3">
    <source>
        <dbReference type="Proteomes" id="UP001515480"/>
    </source>
</evidence>
<keyword evidence="1" id="KW-0732">Signal</keyword>
<reference evidence="2 3" key="1">
    <citation type="journal article" date="2024" name="Science">
        <title>Giant polyketide synthase enzymes in the biosynthesis of giant marine polyether toxins.</title>
        <authorList>
            <person name="Fallon T.R."/>
            <person name="Shende V.V."/>
            <person name="Wierzbicki I.H."/>
            <person name="Pendleton A.L."/>
            <person name="Watervoot N.F."/>
            <person name="Auber R.P."/>
            <person name="Gonzalez D.J."/>
            <person name="Wisecaver J.H."/>
            <person name="Moore B.S."/>
        </authorList>
    </citation>
    <scope>NUCLEOTIDE SEQUENCE [LARGE SCALE GENOMIC DNA]</scope>
    <source>
        <strain evidence="2 3">12B1</strain>
    </source>
</reference>
<protein>
    <recommendedName>
        <fullName evidence="4">Transmembrane protein</fullName>
    </recommendedName>
</protein>
<evidence type="ECO:0008006" key="4">
    <source>
        <dbReference type="Google" id="ProtNLM"/>
    </source>
</evidence>